<dbReference type="HAMAP" id="MF_01978">
    <property type="entry name" value="Phosphofructokinase_II_B2"/>
    <property type="match status" value="1"/>
</dbReference>
<dbReference type="GO" id="GO:0005737">
    <property type="term" value="C:cytoplasm"/>
    <property type="evidence" value="ECO:0007669"/>
    <property type="project" value="UniProtKB-SubCell"/>
</dbReference>
<evidence type="ECO:0000256" key="3">
    <source>
        <dbReference type="ARBA" id="ARBA00022679"/>
    </source>
</evidence>
<dbReference type="InterPro" id="IPR050929">
    <property type="entry name" value="PFKA"/>
</dbReference>
<keyword evidence="11" id="KW-1185">Reference proteome</keyword>
<keyword evidence="8" id="KW-0963">Cytoplasm</keyword>
<dbReference type="PANTHER" id="PTHR45770">
    <property type="entry name" value="ATP-DEPENDENT 6-PHOSPHOFRUCTOKINASE 1"/>
    <property type="match status" value="1"/>
</dbReference>
<comment type="catalytic activity">
    <reaction evidence="7 8">
        <text>beta-D-fructose 6-phosphate + diphosphate = beta-D-fructose 1,6-bisphosphate + phosphate + H(+)</text>
        <dbReference type="Rhea" id="RHEA:13613"/>
        <dbReference type="ChEBI" id="CHEBI:15378"/>
        <dbReference type="ChEBI" id="CHEBI:32966"/>
        <dbReference type="ChEBI" id="CHEBI:33019"/>
        <dbReference type="ChEBI" id="CHEBI:43474"/>
        <dbReference type="ChEBI" id="CHEBI:57634"/>
        <dbReference type="EC" id="2.7.1.90"/>
    </reaction>
</comment>
<evidence type="ECO:0000256" key="8">
    <source>
        <dbReference type="HAMAP-Rule" id="MF_01978"/>
    </source>
</evidence>
<dbReference type="AlphaFoldDB" id="A0A2N5X0B0"/>
<evidence type="ECO:0000256" key="1">
    <source>
        <dbReference type="ARBA" id="ARBA00001946"/>
    </source>
</evidence>
<dbReference type="SMR" id="A0A2N5X0B0"/>
<comment type="similarity">
    <text evidence="8">Belongs to the phosphofructokinase type A (PFKA) family. PPi-dependent PFK group II subfamily. Clade 'B2' sub-subfamily.</text>
</comment>
<feature type="binding site" evidence="8">
    <location>
        <position position="247"/>
    </location>
    <ligand>
        <name>substrate</name>
    </ligand>
</feature>
<feature type="active site" description="Proton acceptor" evidence="8">
    <location>
        <position position="144"/>
    </location>
</feature>
<evidence type="ECO:0000259" key="9">
    <source>
        <dbReference type="Pfam" id="PF00365"/>
    </source>
</evidence>
<feature type="domain" description="Phosphofructokinase" evidence="9">
    <location>
        <begin position="9"/>
        <end position="324"/>
    </location>
</feature>
<keyword evidence="3 8" id="KW-0808">Transferase</keyword>
<keyword evidence="8" id="KW-0324">Glycolysis</keyword>
<evidence type="ECO:0000256" key="4">
    <source>
        <dbReference type="ARBA" id="ARBA00022723"/>
    </source>
</evidence>
<comment type="subunit">
    <text evidence="8">Homodimer.</text>
</comment>
<feature type="binding site" evidence="8">
    <location>
        <position position="13"/>
    </location>
    <ligand>
        <name>diphosphate</name>
        <dbReference type="ChEBI" id="CHEBI:33019"/>
    </ligand>
</feature>
<organism evidence="10 11">
    <name type="scientific">Pseudohalioglobus lutimaris</name>
    <dbReference type="NCBI Taxonomy" id="1737061"/>
    <lineage>
        <taxon>Bacteria</taxon>
        <taxon>Pseudomonadati</taxon>
        <taxon>Pseudomonadota</taxon>
        <taxon>Gammaproteobacteria</taxon>
        <taxon>Cellvibrionales</taxon>
        <taxon>Halieaceae</taxon>
        <taxon>Pseudohalioglobus</taxon>
    </lineage>
</organism>
<comment type="subcellular location">
    <subcellularLocation>
        <location evidence="8">Cytoplasm</location>
    </subcellularLocation>
</comment>
<feature type="site" description="Important for catalytic activity; stabilizes the transition state when the phosphoryl donor is PPi" evidence="8">
    <location>
        <position position="141"/>
    </location>
</feature>
<dbReference type="SUPFAM" id="SSF53784">
    <property type="entry name" value="Phosphofructokinase"/>
    <property type="match status" value="1"/>
</dbReference>
<dbReference type="GO" id="GO:0047334">
    <property type="term" value="F:diphosphate-fructose-6-phosphate 1-phosphotransferase activity"/>
    <property type="evidence" value="ECO:0007669"/>
    <property type="project" value="UniProtKB-EC"/>
</dbReference>
<protein>
    <recommendedName>
        <fullName evidence="8">Pyrophosphate--fructose 6-phosphate 1-phosphotransferase</fullName>
        <ecNumber evidence="8">2.7.1.90</ecNumber>
    </recommendedName>
    <alternativeName>
        <fullName evidence="8">6-phosphofructokinase, pyrophosphate dependent</fullName>
    </alternativeName>
    <alternativeName>
        <fullName evidence="8">PPi-dependent phosphofructokinase</fullName>
        <shortName evidence="8">PPi-PFK</shortName>
    </alternativeName>
    <alternativeName>
        <fullName evidence="8">Pyrophosphate-dependent 6-phosphofructose-1-kinase</fullName>
    </alternativeName>
</protein>
<evidence type="ECO:0000256" key="7">
    <source>
        <dbReference type="ARBA" id="ARBA00048072"/>
    </source>
</evidence>
<comment type="caution">
    <text evidence="8">Lacks conserved residue(s) required for the propagation of feature annotation.</text>
</comment>
<accession>A0A2N5X0B0</accession>
<dbReference type="InterPro" id="IPR022953">
    <property type="entry name" value="ATP_PFK"/>
</dbReference>
<reference evidence="10 11" key="1">
    <citation type="submission" date="2018-01" db="EMBL/GenBank/DDBJ databases">
        <title>The draft genome sequence of Halioglobus lutimaris HF004.</title>
        <authorList>
            <person name="Du Z.-J."/>
            <person name="Shi M.-J."/>
        </authorList>
    </citation>
    <scope>NUCLEOTIDE SEQUENCE [LARGE SCALE GENOMIC DNA]</scope>
    <source>
        <strain evidence="10 11">HF004</strain>
    </source>
</reference>
<feature type="binding site" evidence="8">
    <location>
        <begin position="190"/>
        <end position="192"/>
    </location>
    <ligand>
        <name>substrate</name>
    </ligand>
</feature>
<sequence length="420" mass="45813">MSKKNAFYAQSGGVTAVINASACGVIETARKHKSVIGKVYAGRNGIIGALREELIDTSKESRSAIHGLLTTPSGAFGSCRHKMKSIEENRAEYERLIEVFKAHNIGYFFYNGGGDSADTCLKVSQLSESMGYPIQAIHVPKTIDNDLPFTDNSPGFGSVAKYVAISTREAALDVASMCETSTKVFILEVMGRHAGWIAAAGGLAAQEDGDAPHIILFPEIAFNREKFIARVKRTVKKQGYCVIVASEGTQHKDGTFLAESGLKDAFGHSQLGGLAPTLAQMVKDELGHKYHWAVADYLQRSARHIASQTDVDQAFALGEAAVEMAVQGKNSVMPCIVRGKGKRYSWSIGEAPLDQVANVEKMMPRNFITRDGFNITDAAREYLQPLIQGEAYPPYKNGMPQYVKLKNQLVPKKLKKSFKV</sequence>
<evidence type="ECO:0000256" key="2">
    <source>
        <dbReference type="ARBA" id="ARBA00003138"/>
    </source>
</evidence>
<dbReference type="Pfam" id="PF00365">
    <property type="entry name" value="PFK"/>
    <property type="match status" value="1"/>
</dbReference>
<feature type="site" description="Important for catalytic activity and substrate specificity; stabilizes the transition state when the phosphoryl donor is PPi; prevents ATP from binding by mimicking the alpha-phosphate group of ATP" evidence="8">
    <location>
        <position position="115"/>
    </location>
</feature>
<dbReference type="PRINTS" id="PR00476">
    <property type="entry name" value="PHFRCTKINASE"/>
</dbReference>
<feature type="binding site" evidence="8">
    <location>
        <begin position="142"/>
        <end position="144"/>
    </location>
    <ligand>
        <name>substrate</name>
    </ligand>
</feature>
<name>A0A2N5X0B0_9GAMM</name>
<dbReference type="RefSeq" id="WP_101518497.1">
    <property type="nucleotide sequence ID" value="NZ_PKUS01000022.1"/>
</dbReference>
<dbReference type="InterPro" id="IPR011404">
    <property type="entry name" value="PPi-PFK"/>
</dbReference>
<dbReference type="Gene3D" id="3.40.50.450">
    <property type="match status" value="1"/>
</dbReference>
<feature type="binding site" evidence="8">
    <location>
        <begin position="297"/>
        <end position="300"/>
    </location>
    <ligand>
        <name>substrate</name>
    </ligand>
</feature>
<dbReference type="GO" id="GO:0006002">
    <property type="term" value="P:fructose 6-phosphate metabolic process"/>
    <property type="evidence" value="ECO:0007669"/>
    <property type="project" value="InterPro"/>
</dbReference>
<proteinExistence type="inferred from homology"/>
<dbReference type="InterPro" id="IPR000023">
    <property type="entry name" value="Phosphofructokinase_dom"/>
</dbReference>
<comment type="caution">
    <text evidence="10">The sequence shown here is derived from an EMBL/GenBank/DDBJ whole genome shotgun (WGS) entry which is preliminary data.</text>
</comment>
<keyword evidence="5 8" id="KW-0418">Kinase</keyword>
<evidence type="ECO:0000313" key="10">
    <source>
        <dbReference type="EMBL" id="PLW67924.1"/>
    </source>
</evidence>
<dbReference type="EMBL" id="PKUS01000022">
    <property type="protein sequence ID" value="PLW67924.1"/>
    <property type="molecule type" value="Genomic_DNA"/>
</dbReference>
<dbReference type="OrthoDB" id="9802503at2"/>
<keyword evidence="4 8" id="KW-0479">Metal-binding</keyword>
<evidence type="ECO:0000256" key="5">
    <source>
        <dbReference type="ARBA" id="ARBA00022777"/>
    </source>
</evidence>
<dbReference type="NCBIfam" id="NF010675">
    <property type="entry name" value="PRK14072.1"/>
    <property type="match status" value="1"/>
</dbReference>
<evidence type="ECO:0000256" key="6">
    <source>
        <dbReference type="ARBA" id="ARBA00022842"/>
    </source>
</evidence>
<dbReference type="GO" id="GO:0046872">
    <property type="term" value="F:metal ion binding"/>
    <property type="evidence" value="ECO:0007669"/>
    <property type="project" value="UniProtKB-KW"/>
</dbReference>
<dbReference type="PIRSF" id="PIRSF036483">
    <property type="entry name" value="PFK_XF0274"/>
    <property type="match status" value="1"/>
</dbReference>
<dbReference type="EC" id="2.7.1.90" evidence="8"/>
<dbReference type="UniPathway" id="UPA00109">
    <property type="reaction ID" value="UER00182"/>
</dbReference>
<dbReference type="Proteomes" id="UP000235005">
    <property type="component" value="Unassembled WGS sequence"/>
</dbReference>
<gene>
    <name evidence="8" type="primary">pfp</name>
    <name evidence="10" type="ORF">C0039_14905</name>
</gene>
<dbReference type="GO" id="GO:0003872">
    <property type="term" value="F:6-phosphofructokinase activity"/>
    <property type="evidence" value="ECO:0007669"/>
    <property type="project" value="UniProtKB-UniRule"/>
</dbReference>
<dbReference type="InterPro" id="IPR035966">
    <property type="entry name" value="PKF_sf"/>
</dbReference>
<dbReference type="Gene3D" id="3.40.50.460">
    <property type="entry name" value="Phosphofructokinase domain"/>
    <property type="match status" value="1"/>
</dbReference>
<comment type="function">
    <text evidence="2 8">Catalyzes the phosphorylation of D-fructose 6-phosphate, the first committing step of glycolysis. Uses inorganic phosphate (PPi) as phosphoryl donor instead of ATP like common ATP-dependent phosphofructokinases (ATP-PFKs), which renders the reaction reversible, and can thus function both in glycolysis and gluconeogenesis. Consistently, PPi-PFK can replace the enzymes of both the forward (ATP-PFK) and reverse (fructose-bisphosphatase (FBPase)) reactions.</text>
</comment>
<evidence type="ECO:0000313" key="11">
    <source>
        <dbReference type="Proteomes" id="UP000235005"/>
    </source>
</evidence>
<keyword evidence="6 8" id="KW-0460">Magnesium</keyword>
<comment type="pathway">
    <text evidence="8">Carbohydrate degradation; glycolysis; D-glyceraldehyde 3-phosphate and glycerone phosphate from D-glucose: step 3/4.</text>
</comment>
<comment type="cofactor">
    <cofactor evidence="1 8">
        <name>Mg(2+)</name>
        <dbReference type="ChEBI" id="CHEBI:18420"/>
    </cofactor>
</comment>
<comment type="activity regulation">
    <text evidence="8">Non-allosteric.</text>
</comment>